<dbReference type="InterPro" id="IPR000089">
    <property type="entry name" value="Biotin_lipoyl"/>
</dbReference>
<dbReference type="PROSITE" id="PS00866">
    <property type="entry name" value="CPSASE_1"/>
    <property type="match status" value="1"/>
</dbReference>
<dbReference type="GO" id="GO:0004658">
    <property type="term" value="F:propionyl-CoA carboxylase activity"/>
    <property type="evidence" value="ECO:0007669"/>
    <property type="project" value="UniProtKB-EC"/>
</dbReference>
<evidence type="ECO:0000313" key="19">
    <source>
        <dbReference type="Proteomes" id="UP000693970"/>
    </source>
</evidence>
<dbReference type="GO" id="GO:0016042">
    <property type="term" value="P:lipid catabolic process"/>
    <property type="evidence" value="ECO:0007669"/>
    <property type="project" value="UniProtKB-KW"/>
</dbReference>
<reference evidence="18" key="2">
    <citation type="submission" date="2021-04" db="EMBL/GenBank/DDBJ databases">
        <authorList>
            <person name="Podell S."/>
        </authorList>
    </citation>
    <scope>NUCLEOTIDE SEQUENCE</scope>
    <source>
        <strain evidence="18">Hildebrandi</strain>
    </source>
</reference>
<evidence type="ECO:0000256" key="1">
    <source>
        <dbReference type="ARBA" id="ARBA00001953"/>
    </source>
</evidence>
<dbReference type="Pfam" id="PF02785">
    <property type="entry name" value="Biotin_carb_C"/>
    <property type="match status" value="1"/>
</dbReference>
<comment type="catalytic activity">
    <reaction evidence="13">
        <text>propanoyl-CoA + hydrogencarbonate + ATP = (S)-methylmalonyl-CoA + ADP + phosphate + H(+)</text>
        <dbReference type="Rhea" id="RHEA:23720"/>
        <dbReference type="ChEBI" id="CHEBI:15378"/>
        <dbReference type="ChEBI" id="CHEBI:17544"/>
        <dbReference type="ChEBI" id="CHEBI:30616"/>
        <dbReference type="ChEBI" id="CHEBI:43474"/>
        <dbReference type="ChEBI" id="CHEBI:57327"/>
        <dbReference type="ChEBI" id="CHEBI:57392"/>
        <dbReference type="ChEBI" id="CHEBI:456216"/>
        <dbReference type="EC" id="6.4.1.3"/>
    </reaction>
    <physiologicalReaction direction="left-to-right" evidence="13">
        <dbReference type="Rhea" id="RHEA:23721"/>
    </physiologicalReaction>
</comment>
<dbReference type="FunFam" id="2.40.50.100:FF:000003">
    <property type="entry name" value="Acetyl-CoA carboxylase biotin carboxyl carrier protein"/>
    <property type="match status" value="1"/>
</dbReference>
<dbReference type="PROSITE" id="PS00867">
    <property type="entry name" value="CPSASE_2"/>
    <property type="match status" value="1"/>
</dbReference>
<evidence type="ECO:0000256" key="10">
    <source>
        <dbReference type="ARBA" id="ARBA00023098"/>
    </source>
</evidence>
<dbReference type="CDD" id="cd06850">
    <property type="entry name" value="biotinyl_domain"/>
    <property type="match status" value="1"/>
</dbReference>
<feature type="domain" description="Biotin carboxylation" evidence="17">
    <location>
        <begin position="45"/>
        <end position="510"/>
    </location>
</feature>
<proteinExistence type="predicted"/>
<dbReference type="Proteomes" id="UP000693970">
    <property type="component" value="Unassembled WGS sequence"/>
</dbReference>
<dbReference type="PROSITE" id="PS50979">
    <property type="entry name" value="BC"/>
    <property type="match status" value="1"/>
</dbReference>
<evidence type="ECO:0000259" key="16">
    <source>
        <dbReference type="PROSITE" id="PS50975"/>
    </source>
</evidence>
<reference evidence="18" key="1">
    <citation type="journal article" date="2021" name="Sci. Rep.">
        <title>Diploid genomic architecture of Nitzschia inconspicua, an elite biomass production diatom.</title>
        <authorList>
            <person name="Oliver A."/>
            <person name="Podell S."/>
            <person name="Pinowska A."/>
            <person name="Traller J.C."/>
            <person name="Smith S.R."/>
            <person name="McClure R."/>
            <person name="Beliaev A."/>
            <person name="Bohutskyi P."/>
            <person name="Hill E.A."/>
            <person name="Rabines A."/>
            <person name="Zheng H."/>
            <person name="Allen L.Z."/>
            <person name="Kuo A."/>
            <person name="Grigoriev I.V."/>
            <person name="Allen A.E."/>
            <person name="Hazlebeck D."/>
            <person name="Allen E.E."/>
        </authorList>
    </citation>
    <scope>NUCLEOTIDE SEQUENCE</scope>
    <source>
        <strain evidence="18">Hildebrandi</strain>
    </source>
</reference>
<evidence type="ECO:0000256" key="7">
    <source>
        <dbReference type="ARBA" id="ARBA00022840"/>
    </source>
</evidence>
<evidence type="ECO:0000256" key="6">
    <source>
        <dbReference type="ARBA" id="ARBA00022741"/>
    </source>
</evidence>
<keyword evidence="4" id="KW-0436">Ligase</keyword>
<dbReference type="PROSITE" id="PS00188">
    <property type="entry name" value="BIOTIN"/>
    <property type="match status" value="1"/>
</dbReference>
<comment type="caution">
    <text evidence="18">The sequence shown here is derived from an EMBL/GenBank/DDBJ whole genome shotgun (WGS) entry which is preliminary data.</text>
</comment>
<dbReference type="PROSITE" id="PS50975">
    <property type="entry name" value="ATP_GRASP"/>
    <property type="match status" value="1"/>
</dbReference>
<keyword evidence="10" id="KW-0443">Lipid metabolism</keyword>
<name>A0A9K3LB37_9STRA</name>
<evidence type="ECO:0000256" key="13">
    <source>
        <dbReference type="ARBA" id="ARBA00049495"/>
    </source>
</evidence>
<dbReference type="GO" id="GO:0046872">
    <property type="term" value="F:metal ion binding"/>
    <property type="evidence" value="ECO:0007669"/>
    <property type="project" value="UniProtKB-KW"/>
</dbReference>
<evidence type="ECO:0000259" key="15">
    <source>
        <dbReference type="PROSITE" id="PS50968"/>
    </source>
</evidence>
<dbReference type="AlphaFoldDB" id="A0A9K3LB37"/>
<dbReference type="InterPro" id="IPR041265">
    <property type="entry name" value="PCC_BT"/>
</dbReference>
<accession>A0A9K3LB37</accession>
<dbReference type="SMART" id="SM00878">
    <property type="entry name" value="Biotin_carb_C"/>
    <property type="match status" value="1"/>
</dbReference>
<evidence type="ECO:0000256" key="11">
    <source>
        <dbReference type="ARBA" id="ARBA00023211"/>
    </source>
</evidence>
<dbReference type="GO" id="GO:0005524">
    <property type="term" value="F:ATP binding"/>
    <property type="evidence" value="ECO:0007669"/>
    <property type="project" value="UniProtKB-UniRule"/>
</dbReference>
<evidence type="ECO:0000256" key="8">
    <source>
        <dbReference type="ARBA" id="ARBA00022842"/>
    </source>
</evidence>
<evidence type="ECO:0000256" key="3">
    <source>
        <dbReference type="ARBA" id="ARBA00013050"/>
    </source>
</evidence>
<dbReference type="InterPro" id="IPR050856">
    <property type="entry name" value="Biotin_carboxylase_complex"/>
</dbReference>
<dbReference type="EC" id="6.4.1.3" evidence="3"/>
<dbReference type="Pfam" id="PF00289">
    <property type="entry name" value="Biotin_carb_N"/>
    <property type="match status" value="1"/>
</dbReference>
<comment type="cofactor">
    <cofactor evidence="1">
        <name>biotin</name>
        <dbReference type="ChEBI" id="CHEBI:57586"/>
    </cofactor>
</comment>
<gene>
    <name evidence="18" type="ORF">IV203_015292</name>
</gene>
<evidence type="ECO:0000256" key="4">
    <source>
        <dbReference type="ARBA" id="ARBA00022598"/>
    </source>
</evidence>
<evidence type="ECO:0000256" key="9">
    <source>
        <dbReference type="ARBA" id="ARBA00022963"/>
    </source>
</evidence>
<feature type="domain" description="Lipoyl-binding" evidence="15">
    <location>
        <begin position="655"/>
        <end position="731"/>
    </location>
</feature>
<keyword evidence="5" id="KW-0479">Metal-binding</keyword>
<comment type="pathway">
    <text evidence="2">Metabolic intermediate metabolism; propanoyl-CoA degradation; succinyl-CoA from propanoyl-CoA: step 1/3.</text>
</comment>
<dbReference type="Pfam" id="PF00364">
    <property type="entry name" value="Biotin_lipoyl"/>
    <property type="match status" value="1"/>
</dbReference>
<evidence type="ECO:0000256" key="12">
    <source>
        <dbReference type="ARBA" id="ARBA00023267"/>
    </source>
</evidence>
<keyword evidence="19" id="KW-1185">Reference proteome</keyword>
<dbReference type="Pfam" id="PF18140">
    <property type="entry name" value="PCC_BT"/>
    <property type="match status" value="1"/>
</dbReference>
<keyword evidence="9" id="KW-0442">Lipid degradation</keyword>
<dbReference type="InterPro" id="IPR005482">
    <property type="entry name" value="Biotin_COase_C"/>
</dbReference>
<evidence type="ECO:0000313" key="18">
    <source>
        <dbReference type="EMBL" id="KAG7358703.1"/>
    </source>
</evidence>
<keyword evidence="7 14" id="KW-0067">ATP-binding</keyword>
<keyword evidence="12" id="KW-0092">Biotin</keyword>
<dbReference type="PROSITE" id="PS50968">
    <property type="entry name" value="BIOTINYL_LIPOYL"/>
    <property type="match status" value="1"/>
</dbReference>
<evidence type="ECO:0000259" key="17">
    <source>
        <dbReference type="PROSITE" id="PS50979"/>
    </source>
</evidence>
<evidence type="ECO:0000256" key="2">
    <source>
        <dbReference type="ARBA" id="ARBA00005060"/>
    </source>
</evidence>
<dbReference type="OrthoDB" id="196847at2759"/>
<dbReference type="InterPro" id="IPR005479">
    <property type="entry name" value="CPAse_ATP-bd"/>
</dbReference>
<dbReference type="FunFam" id="3.40.50.20:FF:000010">
    <property type="entry name" value="Propionyl-CoA carboxylase subunit alpha"/>
    <property type="match status" value="1"/>
</dbReference>
<dbReference type="InterPro" id="IPR011761">
    <property type="entry name" value="ATP-grasp"/>
</dbReference>
<dbReference type="FunFam" id="3.30.1490.20:FF:000003">
    <property type="entry name" value="acetyl-CoA carboxylase isoform X1"/>
    <property type="match status" value="1"/>
</dbReference>
<evidence type="ECO:0000256" key="14">
    <source>
        <dbReference type="PROSITE-ProRule" id="PRU00409"/>
    </source>
</evidence>
<sequence>MWKTRQLLSQSRTASSPSVLAQLTKSRSATAIKTFNRFLSTSQRPFDKVLIANRGEISQRVARTCKDLGIKTVAIYSTADAKAPFVQAADEAICVGPAASSESYLNVPKVLQAIRTTNAKAVHPGYGFLSENSEFCRSIESEGVAWLGPPVSAIRDMGDKIRSKEIAEAAGVSIIPGYDGEIESLEHAIQVSNDIGYPVLVKAAAGGGGKGMRTCYNDQEVKEAYPMAKSEAMKFFADDRLLVEKYIENPHHIEFQVLCSPPSGVSTCEKPEDLQVVVFPERECSIQRRNQKVVEESPSCLLTEETRLKMVEQVKRLCQKVGYQSAGTVEWLVDEKQNFYFLEMNTRLQVEHPITEAVTGVDLVKGMLWVGAKMGLPPELQIEGTLMPYKGHAIEARIYAEDPVRGYLPSTGPLVPYKEPVALGKGESYLRLDSGVIEGHVVSPFYDPMLSKIIAYAPTRDEAIDVLADGLDNYVIEGVQHNARLVNAVLRHPVFRSGNTPTSFLPNHIPKFEGVQLTPSQEEELAVAIALISKERESTLQRPPVSSNQDGGVVVRLGGLFGKGFSVKFDESGNKAVVAELSEEGTSSERQVAVDNLILDPENCVAHVSLDGANRTIQVIKEQVSGELKVQMYGADMECLVQSPREYELSAFMHPPVMEDTSNVVMSPMPGTLISFAVQEGDHVEVGQELCIVEAMKMQNIVRAPREGYIGKLKVKQGAALVTDQVLVEFAVEAEEEAAA</sequence>
<dbReference type="GO" id="GO:0005739">
    <property type="term" value="C:mitochondrion"/>
    <property type="evidence" value="ECO:0007669"/>
    <property type="project" value="TreeGrafter"/>
</dbReference>
<organism evidence="18 19">
    <name type="scientific">Nitzschia inconspicua</name>
    <dbReference type="NCBI Taxonomy" id="303405"/>
    <lineage>
        <taxon>Eukaryota</taxon>
        <taxon>Sar</taxon>
        <taxon>Stramenopiles</taxon>
        <taxon>Ochrophyta</taxon>
        <taxon>Bacillariophyta</taxon>
        <taxon>Bacillariophyceae</taxon>
        <taxon>Bacillariophycidae</taxon>
        <taxon>Bacillariales</taxon>
        <taxon>Bacillariaceae</taxon>
        <taxon>Nitzschia</taxon>
    </lineage>
</organism>
<dbReference type="InterPro" id="IPR011764">
    <property type="entry name" value="Biotin_carboxylation_dom"/>
</dbReference>
<keyword evidence="8" id="KW-0460">Magnesium</keyword>
<feature type="domain" description="ATP-grasp" evidence="16">
    <location>
        <begin position="164"/>
        <end position="372"/>
    </location>
</feature>
<dbReference type="InterPro" id="IPR005481">
    <property type="entry name" value="BC-like_N"/>
</dbReference>
<protein>
    <recommendedName>
        <fullName evidence="3">propionyl-CoA carboxylase</fullName>
        <ecNumber evidence="3">6.4.1.3</ecNumber>
    </recommendedName>
</protein>
<dbReference type="Pfam" id="PF02786">
    <property type="entry name" value="CPSase_L_D2"/>
    <property type="match status" value="1"/>
</dbReference>
<dbReference type="EMBL" id="JAGRRH010000014">
    <property type="protein sequence ID" value="KAG7358703.1"/>
    <property type="molecule type" value="Genomic_DNA"/>
</dbReference>
<dbReference type="PANTHER" id="PTHR18866:SF33">
    <property type="entry name" value="METHYLCROTONOYL-COA CARBOXYLASE SUBUNIT ALPHA, MITOCHONDRIAL-RELATED"/>
    <property type="match status" value="1"/>
</dbReference>
<keyword evidence="11" id="KW-0464">Manganese</keyword>
<keyword evidence="6 14" id="KW-0547">Nucleotide-binding</keyword>
<evidence type="ECO:0000256" key="5">
    <source>
        <dbReference type="ARBA" id="ARBA00022723"/>
    </source>
</evidence>
<dbReference type="InterPro" id="IPR001882">
    <property type="entry name" value="Biotin_BS"/>
</dbReference>
<dbReference type="PANTHER" id="PTHR18866">
    <property type="entry name" value="CARBOXYLASE:PYRUVATE/ACETYL-COA/PROPIONYL-COA CARBOXYLASE"/>
    <property type="match status" value="1"/>
</dbReference>